<reference evidence="3 4" key="1">
    <citation type="submission" date="2017-10" db="EMBL/GenBank/DDBJ databases">
        <title>Comparative genomics in systemic dimorphic fungi from Ajellomycetaceae.</title>
        <authorList>
            <person name="Munoz J.F."/>
            <person name="Mcewen J.G."/>
            <person name="Clay O.K."/>
            <person name="Cuomo C.A."/>
        </authorList>
    </citation>
    <scope>NUCLEOTIDE SEQUENCE [LARGE SCALE GENOMIC DNA]</scope>
    <source>
        <strain evidence="3 4">UAMH5409</strain>
    </source>
</reference>
<evidence type="ECO:0000313" key="4">
    <source>
        <dbReference type="Proteomes" id="UP000223968"/>
    </source>
</evidence>
<organism evidence="3 4">
    <name type="scientific">Helicocarpus griseus UAMH5409</name>
    <dbReference type="NCBI Taxonomy" id="1447875"/>
    <lineage>
        <taxon>Eukaryota</taxon>
        <taxon>Fungi</taxon>
        <taxon>Dikarya</taxon>
        <taxon>Ascomycota</taxon>
        <taxon>Pezizomycotina</taxon>
        <taxon>Eurotiomycetes</taxon>
        <taxon>Eurotiomycetidae</taxon>
        <taxon>Onygenales</taxon>
        <taxon>Ajellomycetaceae</taxon>
        <taxon>Helicocarpus</taxon>
    </lineage>
</organism>
<protein>
    <recommendedName>
        <fullName evidence="1">protein-ribulosamine 3-kinase</fullName>
        <ecNumber evidence="1">2.7.1.172</ecNumber>
    </recommendedName>
</protein>
<proteinExistence type="predicted"/>
<dbReference type="AlphaFoldDB" id="A0A2B7Y594"/>
<dbReference type="SUPFAM" id="SSF56112">
    <property type="entry name" value="Protein kinase-like (PK-like)"/>
    <property type="match status" value="1"/>
</dbReference>
<evidence type="ECO:0000256" key="1">
    <source>
        <dbReference type="ARBA" id="ARBA00011961"/>
    </source>
</evidence>
<dbReference type="InterPro" id="IPR011009">
    <property type="entry name" value="Kinase-like_dom_sf"/>
</dbReference>
<dbReference type="PANTHER" id="PTHR12149:SF8">
    <property type="entry name" value="PROTEIN-RIBULOSAMINE 3-KINASE"/>
    <property type="match status" value="1"/>
</dbReference>
<dbReference type="Pfam" id="PF03881">
    <property type="entry name" value="Fructosamin_kin"/>
    <property type="match status" value="1"/>
</dbReference>
<dbReference type="Proteomes" id="UP000223968">
    <property type="component" value="Unassembled WGS sequence"/>
</dbReference>
<comment type="caution">
    <text evidence="3">The sequence shown here is derived from an EMBL/GenBank/DDBJ whole genome shotgun (WGS) entry which is preliminary data.</text>
</comment>
<evidence type="ECO:0000313" key="3">
    <source>
        <dbReference type="EMBL" id="PGH16171.1"/>
    </source>
</evidence>
<dbReference type="Gene3D" id="3.90.1200.10">
    <property type="match status" value="1"/>
</dbReference>
<dbReference type="GO" id="GO:0102193">
    <property type="term" value="F:protein-ribulosamine 3-kinase activity"/>
    <property type="evidence" value="ECO:0007669"/>
    <property type="project" value="UniProtKB-EC"/>
</dbReference>
<gene>
    <name evidence="3" type="ORF">AJ79_01938</name>
</gene>
<dbReference type="OrthoDB" id="5772781at2759"/>
<evidence type="ECO:0000256" key="2">
    <source>
        <dbReference type="ARBA" id="ARBA00048655"/>
    </source>
</evidence>
<dbReference type="InterPro" id="IPR016477">
    <property type="entry name" value="Fructo-/Ketosamine-3-kinase"/>
</dbReference>
<dbReference type="PANTHER" id="PTHR12149">
    <property type="entry name" value="FRUCTOSAMINE 3 KINASE-RELATED PROTEIN"/>
    <property type="match status" value="1"/>
</dbReference>
<comment type="catalytic activity">
    <reaction evidence="2">
        <text>N(6)-D-ribulosyl-L-lysyl-[protein] + ATP = N(6)-(3-O-phospho-D-ribulosyl)-L-lysyl-[protein] + ADP + H(+)</text>
        <dbReference type="Rhea" id="RHEA:48432"/>
        <dbReference type="Rhea" id="RHEA-COMP:12103"/>
        <dbReference type="Rhea" id="RHEA-COMP:12104"/>
        <dbReference type="ChEBI" id="CHEBI:15378"/>
        <dbReference type="ChEBI" id="CHEBI:30616"/>
        <dbReference type="ChEBI" id="CHEBI:90418"/>
        <dbReference type="ChEBI" id="CHEBI:90420"/>
        <dbReference type="ChEBI" id="CHEBI:456216"/>
        <dbReference type="EC" id="2.7.1.172"/>
    </reaction>
    <physiologicalReaction direction="left-to-right" evidence="2">
        <dbReference type="Rhea" id="RHEA:48433"/>
    </physiologicalReaction>
</comment>
<sequence length="218" mass="24214">MQEHGEPSSSKPYKITATVDAKKKYYFAKISTDGQMFEGKHASLTALYNAVPSICPRSVGHGKLINSDAHYLITEFIDVDAYGGHRMGCLLQQKLVMLHTAPVPIPEGSNGPMFGFPVTTYVGGIKQDNTFCSSWAEFYAEKRLHAILRSLEEKHGIDEELRDWVTKTTSVVVPRLLREGHLGGQDGIKLSLVHGDLWGGNKFMGVLDAKRPTEDFYI</sequence>
<dbReference type="EMBL" id="PDNB01000019">
    <property type="protein sequence ID" value="PGH16171.1"/>
    <property type="molecule type" value="Genomic_DNA"/>
</dbReference>
<keyword evidence="4" id="KW-1185">Reference proteome</keyword>
<dbReference type="EC" id="2.7.1.172" evidence="1"/>
<name>A0A2B7Y594_9EURO</name>
<accession>A0A2B7Y594</accession>